<feature type="region of interest" description="Disordered" evidence="1">
    <location>
        <begin position="74"/>
        <end position="96"/>
    </location>
</feature>
<reference evidence="2 3" key="1">
    <citation type="journal article" date="2012" name="J. Bacteriol.">
        <title>Draft genome sequence of the nitrophenol-degrading actinomycete Rhodococcus imtechensis RKJ300.</title>
        <authorList>
            <person name="Vikram S."/>
            <person name="Kumar S."/>
            <person name="Subramanian S."/>
            <person name="Raghava G.P."/>
        </authorList>
    </citation>
    <scope>NUCLEOTIDE SEQUENCE [LARGE SCALE GENOMIC DNA]</scope>
    <source>
        <strain evidence="2 3">RKJ300</strain>
    </source>
</reference>
<evidence type="ECO:0000256" key="1">
    <source>
        <dbReference type="SAM" id="MobiDB-lite"/>
    </source>
</evidence>
<comment type="caution">
    <text evidence="2">The sequence shown here is derived from an EMBL/GenBank/DDBJ whole genome shotgun (WGS) entry which is preliminary data.</text>
</comment>
<dbReference type="EMBL" id="AJJH01000121">
    <property type="protein sequence ID" value="EID77810.1"/>
    <property type="molecule type" value="Genomic_DNA"/>
</dbReference>
<protein>
    <submittedName>
        <fullName evidence="2">Uncharacterized protein</fullName>
    </submittedName>
</protein>
<organism evidence="2 3">
    <name type="scientific">Rhodococcus opacus RKJ300 = JCM 13270</name>
    <dbReference type="NCBI Taxonomy" id="1165867"/>
    <lineage>
        <taxon>Bacteria</taxon>
        <taxon>Bacillati</taxon>
        <taxon>Actinomycetota</taxon>
        <taxon>Actinomycetes</taxon>
        <taxon>Mycobacteriales</taxon>
        <taxon>Nocardiaceae</taxon>
        <taxon>Rhodococcus</taxon>
    </lineage>
</organism>
<evidence type="ECO:0000313" key="2">
    <source>
        <dbReference type="EMBL" id="EID77810.1"/>
    </source>
</evidence>
<gene>
    <name evidence="2" type="ORF">W59_21853</name>
</gene>
<feature type="compositionally biased region" description="Low complexity" evidence="1">
    <location>
        <begin position="128"/>
        <end position="143"/>
    </location>
</feature>
<dbReference type="AlphaFoldDB" id="I0WN44"/>
<accession>I0WN44</accession>
<dbReference type="RefSeq" id="WP_007299002.1">
    <property type="nucleotide sequence ID" value="NZ_AJJH01000121.1"/>
</dbReference>
<name>I0WN44_RHOOP</name>
<proteinExistence type="predicted"/>
<sequence length="143" mass="14710">MLDVLATAEALRDDAEAGDPAFTVIPVAVGPSVRTGHGLVLATIPLTEITVPRDVLVMPAVGVKTPDRIVDVVRGIPPSTGSRRVAGPAPPCRGVQRHVLPRRGRGARRIDRDDELVARAGVPSPLCPASTSTSGAPSSTTTG</sequence>
<dbReference type="Proteomes" id="UP000006447">
    <property type="component" value="Unassembled WGS sequence"/>
</dbReference>
<feature type="region of interest" description="Disordered" evidence="1">
    <location>
        <begin position="119"/>
        <end position="143"/>
    </location>
</feature>
<evidence type="ECO:0000313" key="3">
    <source>
        <dbReference type="Proteomes" id="UP000006447"/>
    </source>
</evidence>